<evidence type="ECO:0000313" key="4">
    <source>
        <dbReference type="EMBL" id="TCP29942.1"/>
    </source>
</evidence>
<keyword evidence="2" id="KW-0326">Glycosidase</keyword>
<comment type="caution">
    <text evidence="4">The sequence shown here is derived from an EMBL/GenBank/DDBJ whole genome shotgun (WGS) entry which is preliminary data.</text>
</comment>
<reference evidence="4 5" key="1">
    <citation type="submission" date="2019-03" db="EMBL/GenBank/DDBJ databases">
        <title>Genomic Encyclopedia of Type Strains, Phase IV (KMG-IV): sequencing the most valuable type-strain genomes for metagenomic binning, comparative biology and taxonomic classification.</title>
        <authorList>
            <person name="Goeker M."/>
        </authorList>
    </citation>
    <scope>NUCLEOTIDE SEQUENCE [LARGE SCALE GENOMIC DNA]</scope>
    <source>
        <strain evidence="4 5">DSM 19377</strain>
    </source>
</reference>
<accession>A0A4R2P589</accession>
<dbReference type="InterPro" id="IPR001910">
    <property type="entry name" value="Inosine/uridine_hydrolase_dom"/>
</dbReference>
<evidence type="ECO:0000256" key="2">
    <source>
        <dbReference type="ARBA" id="ARBA00023295"/>
    </source>
</evidence>
<dbReference type="Proteomes" id="UP000295416">
    <property type="component" value="Unassembled WGS sequence"/>
</dbReference>
<organism evidence="4 5">
    <name type="scientific">Scopulibacillus darangshiensis</name>
    <dbReference type="NCBI Taxonomy" id="442528"/>
    <lineage>
        <taxon>Bacteria</taxon>
        <taxon>Bacillati</taxon>
        <taxon>Bacillota</taxon>
        <taxon>Bacilli</taxon>
        <taxon>Bacillales</taxon>
        <taxon>Sporolactobacillaceae</taxon>
        <taxon>Scopulibacillus</taxon>
    </lineage>
</organism>
<dbReference type="SUPFAM" id="SSF53590">
    <property type="entry name" value="Nucleoside hydrolase"/>
    <property type="match status" value="1"/>
</dbReference>
<dbReference type="OrthoDB" id="9797882at2"/>
<dbReference type="GO" id="GO:0005829">
    <property type="term" value="C:cytosol"/>
    <property type="evidence" value="ECO:0007669"/>
    <property type="project" value="TreeGrafter"/>
</dbReference>
<evidence type="ECO:0000313" key="5">
    <source>
        <dbReference type="Proteomes" id="UP000295416"/>
    </source>
</evidence>
<sequence length="291" mass="32553">MEKVIFDCDNTIGVPERDVDDGLALLYLLGREDIELIGVTTTFGNSTIDTVYEATVRMFDDLGLHDLPLLKGAGGTEDRRSESARFLAKTAAEHPGDISLLATGSLTNLYQAYQIDPDFFGHLKQIVLMGGITEPLVINGNRLNELNFSCDPEAALQVLRSEAKVTTLTGNICLQAFFGEKELAWVKQHQQEKVYQYILDKLLPWVQYNQKQFGLNGFYNWDTTAALYLTHPGLFDDNLSTVVSTQDDLKSGYLSESKSVADGFIVHVPEKIKDIHRFNQVILETWGRVSL</sequence>
<dbReference type="GO" id="GO:0006152">
    <property type="term" value="P:purine nucleoside catabolic process"/>
    <property type="evidence" value="ECO:0007669"/>
    <property type="project" value="TreeGrafter"/>
</dbReference>
<keyword evidence="5" id="KW-1185">Reference proteome</keyword>
<gene>
    <name evidence="4" type="ORF">EV207_10736</name>
</gene>
<dbReference type="Pfam" id="PF01156">
    <property type="entry name" value="IU_nuc_hydro"/>
    <property type="match status" value="1"/>
</dbReference>
<dbReference type="Gene3D" id="3.90.245.10">
    <property type="entry name" value="Ribonucleoside hydrolase-like"/>
    <property type="match status" value="1"/>
</dbReference>
<evidence type="ECO:0000259" key="3">
    <source>
        <dbReference type="Pfam" id="PF01156"/>
    </source>
</evidence>
<dbReference type="GO" id="GO:0008477">
    <property type="term" value="F:purine nucleosidase activity"/>
    <property type="evidence" value="ECO:0007669"/>
    <property type="project" value="TreeGrafter"/>
</dbReference>
<evidence type="ECO:0000256" key="1">
    <source>
        <dbReference type="ARBA" id="ARBA00022801"/>
    </source>
</evidence>
<proteinExistence type="predicted"/>
<dbReference type="InterPro" id="IPR036452">
    <property type="entry name" value="Ribo_hydro-like"/>
</dbReference>
<dbReference type="PANTHER" id="PTHR12304">
    <property type="entry name" value="INOSINE-URIDINE PREFERRING NUCLEOSIDE HYDROLASE"/>
    <property type="match status" value="1"/>
</dbReference>
<dbReference type="PANTHER" id="PTHR12304:SF4">
    <property type="entry name" value="URIDINE NUCLEOSIDASE"/>
    <property type="match status" value="1"/>
</dbReference>
<feature type="domain" description="Inosine/uridine-preferring nucleoside hydrolase" evidence="3">
    <location>
        <begin position="4"/>
        <end position="254"/>
    </location>
</feature>
<dbReference type="InterPro" id="IPR023186">
    <property type="entry name" value="IUNH"/>
</dbReference>
<protein>
    <submittedName>
        <fullName evidence="4">Inosine-uridine nucleoside N-ribohydrolase</fullName>
    </submittedName>
</protein>
<name>A0A4R2P589_9BACL</name>
<dbReference type="EMBL" id="SLXK01000007">
    <property type="protein sequence ID" value="TCP29942.1"/>
    <property type="molecule type" value="Genomic_DNA"/>
</dbReference>
<keyword evidence="1 4" id="KW-0378">Hydrolase</keyword>
<dbReference type="AlphaFoldDB" id="A0A4R2P589"/>
<dbReference type="RefSeq" id="WP_132745038.1">
    <property type="nucleotide sequence ID" value="NZ_SLXK01000007.1"/>
</dbReference>